<dbReference type="HOGENOM" id="CLU_146008_0_0_9"/>
<evidence type="ECO:0000313" key="3">
    <source>
        <dbReference type="Proteomes" id="UP000010880"/>
    </source>
</evidence>
<reference evidence="3" key="1">
    <citation type="submission" date="2012-02" db="EMBL/GenBank/DDBJ databases">
        <title>The complete genome of Halobacteroides halobius DSM 5150.</title>
        <authorList>
            <person name="Lucas S."/>
            <person name="Copeland A."/>
            <person name="Lapidus A."/>
            <person name="Glavina del Rio T."/>
            <person name="Dalin E."/>
            <person name="Tice H."/>
            <person name="Bruce D."/>
            <person name="Goodwin L."/>
            <person name="Pitluck S."/>
            <person name="Peters L."/>
            <person name="Mikhailova N."/>
            <person name="Gu W."/>
            <person name="Kyrpides N."/>
            <person name="Mavromatis K."/>
            <person name="Ivanova N."/>
            <person name="Brettin T."/>
            <person name="Detter J.C."/>
            <person name="Han C."/>
            <person name="Larimer F."/>
            <person name="Land M."/>
            <person name="Hauser L."/>
            <person name="Markowitz V."/>
            <person name="Cheng J.-F."/>
            <person name="Hugenholtz P."/>
            <person name="Woyke T."/>
            <person name="Wu D."/>
            <person name="Tindall B."/>
            <person name="Pomrenke H."/>
            <person name="Brambilla E."/>
            <person name="Klenk H.-P."/>
            <person name="Eisen J.A."/>
        </authorList>
    </citation>
    <scope>NUCLEOTIDE SEQUENCE [LARGE SCALE GENOMIC DNA]</scope>
    <source>
        <strain evidence="3">ATCC 35273 / DSM 5150 / MD-1</strain>
    </source>
</reference>
<dbReference type="Gene3D" id="1.20.1260.10">
    <property type="match status" value="1"/>
</dbReference>
<evidence type="ECO:0000259" key="1">
    <source>
        <dbReference type="Pfam" id="PF00210"/>
    </source>
</evidence>
<accession>L0K8V3</accession>
<dbReference type="InterPro" id="IPR008331">
    <property type="entry name" value="Ferritin_DPS_dom"/>
</dbReference>
<dbReference type="InterPro" id="IPR012347">
    <property type="entry name" value="Ferritin-like"/>
</dbReference>
<feature type="domain" description="Ferritin/DPS" evidence="1">
    <location>
        <begin position="18"/>
        <end position="142"/>
    </location>
</feature>
<dbReference type="CDD" id="cd00657">
    <property type="entry name" value="Ferritin_like"/>
    <property type="match status" value="1"/>
</dbReference>
<dbReference type="eggNOG" id="COG2193">
    <property type="taxonomic scope" value="Bacteria"/>
</dbReference>
<protein>
    <submittedName>
        <fullName evidence="2">Bacterioferritin (Cytochrome b1)</fullName>
    </submittedName>
</protein>
<dbReference type="EMBL" id="CP003359">
    <property type="protein sequence ID" value="AGB41441.1"/>
    <property type="molecule type" value="Genomic_DNA"/>
</dbReference>
<gene>
    <name evidence="2" type="ordered locus">Halha_1500</name>
</gene>
<dbReference type="SUPFAM" id="SSF47240">
    <property type="entry name" value="Ferritin-like"/>
    <property type="match status" value="1"/>
</dbReference>
<sequence>MKPKKMLIWLNWFYFLEINQYELYKRQQQESKDDYIKKVLDKFATIEKEHAKKIKKEITNLGGTPTKMGNGLGRLLGSTAGSLTSLTGTVNLFRINLTLERRAIKDYRRLIKYTDSKKLQKLLWSNLIEEDLHHSWFAHQKEELQDQIKSQHNITES</sequence>
<organism evidence="2 3">
    <name type="scientific">Halobacteroides halobius (strain ATCC 35273 / DSM 5150 / MD-1)</name>
    <dbReference type="NCBI Taxonomy" id="748449"/>
    <lineage>
        <taxon>Bacteria</taxon>
        <taxon>Bacillati</taxon>
        <taxon>Bacillota</taxon>
        <taxon>Clostridia</taxon>
        <taxon>Halanaerobiales</taxon>
        <taxon>Halobacteroidaceae</taxon>
        <taxon>Halobacteroides</taxon>
    </lineage>
</organism>
<dbReference type="OrthoDB" id="1723264at2"/>
<dbReference type="Proteomes" id="UP000010880">
    <property type="component" value="Chromosome"/>
</dbReference>
<dbReference type="STRING" id="748449.Halha_1500"/>
<dbReference type="Pfam" id="PF00210">
    <property type="entry name" value="Ferritin"/>
    <property type="match status" value="1"/>
</dbReference>
<dbReference type="GO" id="GO:0008199">
    <property type="term" value="F:ferric iron binding"/>
    <property type="evidence" value="ECO:0007669"/>
    <property type="project" value="InterPro"/>
</dbReference>
<dbReference type="RefSeq" id="WP_015327160.1">
    <property type="nucleotide sequence ID" value="NC_019978.1"/>
</dbReference>
<name>L0K8V3_HALHC</name>
<proteinExistence type="predicted"/>
<dbReference type="KEGG" id="hhl:Halha_1500"/>
<keyword evidence="3" id="KW-1185">Reference proteome</keyword>
<dbReference type="AlphaFoldDB" id="L0K8V3"/>
<evidence type="ECO:0000313" key="2">
    <source>
        <dbReference type="EMBL" id="AGB41441.1"/>
    </source>
</evidence>
<dbReference type="InterPro" id="IPR009078">
    <property type="entry name" value="Ferritin-like_SF"/>
</dbReference>